<dbReference type="InterPro" id="IPR028389">
    <property type="entry name" value="POT1"/>
</dbReference>
<evidence type="ECO:0000256" key="2">
    <source>
        <dbReference type="ARBA" id="ARBA00004574"/>
    </source>
</evidence>
<dbReference type="Pfam" id="PF16686">
    <property type="entry name" value="POT1PC"/>
    <property type="match status" value="1"/>
</dbReference>
<reference evidence="10" key="1">
    <citation type="submission" date="2022-06" db="EMBL/GenBank/DDBJ databases">
        <authorList>
            <person name="Berger JAMES D."/>
            <person name="Berger JAMES D."/>
        </authorList>
    </citation>
    <scope>NUCLEOTIDE SEQUENCE [LARGE SCALE GENOMIC DNA]</scope>
</reference>
<keyword evidence="5" id="KW-0158">Chromosome</keyword>
<evidence type="ECO:0000256" key="6">
    <source>
        <dbReference type="ARBA" id="ARBA00022895"/>
    </source>
</evidence>
<evidence type="ECO:0000256" key="4">
    <source>
        <dbReference type="ARBA" id="ARBA00015253"/>
    </source>
</evidence>
<proteinExistence type="inferred from homology"/>
<organism evidence="10 11">
    <name type="scientific">Trichobilharzia regenti</name>
    <name type="common">Nasal bird schistosome</name>
    <dbReference type="NCBI Taxonomy" id="157069"/>
    <lineage>
        <taxon>Eukaryota</taxon>
        <taxon>Metazoa</taxon>
        <taxon>Spiralia</taxon>
        <taxon>Lophotrochozoa</taxon>
        <taxon>Platyhelminthes</taxon>
        <taxon>Trematoda</taxon>
        <taxon>Digenea</taxon>
        <taxon>Strigeidida</taxon>
        <taxon>Schistosomatoidea</taxon>
        <taxon>Schistosomatidae</taxon>
        <taxon>Trichobilharzia</taxon>
    </lineage>
</organism>
<dbReference type="GO" id="GO:0016233">
    <property type="term" value="P:telomere capping"/>
    <property type="evidence" value="ECO:0007669"/>
    <property type="project" value="TreeGrafter"/>
</dbReference>
<dbReference type="Gene3D" id="2.40.50.140">
    <property type="entry name" value="Nucleic acid-binding proteins"/>
    <property type="match status" value="2"/>
</dbReference>
<protein>
    <recommendedName>
        <fullName evidence="4">Protection of telomeres protein 1</fullName>
    </recommendedName>
</protein>
<dbReference type="PANTHER" id="PTHR14513:SF0">
    <property type="entry name" value="PROTECTION OF TELOMERES PROTEIN 1"/>
    <property type="match status" value="1"/>
</dbReference>
<dbReference type="CDD" id="cd04497">
    <property type="entry name" value="hPOT1_OB1_like"/>
    <property type="match status" value="1"/>
</dbReference>
<evidence type="ECO:0000313" key="11">
    <source>
        <dbReference type="WBParaSite" id="TREG1_14870.2"/>
    </source>
</evidence>
<dbReference type="AlphaFoldDB" id="A0AA85JEC7"/>
<dbReference type="GO" id="GO:0098505">
    <property type="term" value="F:G-rich strand telomeric DNA binding"/>
    <property type="evidence" value="ECO:0007669"/>
    <property type="project" value="TreeGrafter"/>
</dbReference>
<evidence type="ECO:0000256" key="7">
    <source>
        <dbReference type="ARBA" id="ARBA00023125"/>
    </source>
</evidence>
<dbReference type="InterPro" id="IPR032042">
    <property type="entry name" value="POT1PC"/>
</dbReference>
<dbReference type="WBParaSite" id="TREG1_14870.2">
    <property type="protein sequence ID" value="TREG1_14870.2"/>
    <property type="gene ID" value="TREG1_14870"/>
</dbReference>
<dbReference type="GO" id="GO:0032210">
    <property type="term" value="P:regulation of telomere maintenance via telomerase"/>
    <property type="evidence" value="ECO:0007669"/>
    <property type="project" value="TreeGrafter"/>
</dbReference>
<accession>A0AA85JEC7</accession>
<dbReference type="Proteomes" id="UP000050795">
    <property type="component" value="Unassembled WGS sequence"/>
</dbReference>
<keyword evidence="6" id="KW-0779">Telomere</keyword>
<evidence type="ECO:0000259" key="9">
    <source>
        <dbReference type="SMART" id="SM00976"/>
    </source>
</evidence>
<reference evidence="11" key="2">
    <citation type="submission" date="2023-11" db="UniProtKB">
        <authorList>
            <consortium name="WormBaseParasite"/>
        </authorList>
    </citation>
    <scope>IDENTIFICATION</scope>
</reference>
<comment type="similarity">
    <text evidence="3">Belongs to the telombin family.</text>
</comment>
<name>A0AA85JEC7_TRIRE</name>
<comment type="subcellular location">
    <subcellularLocation>
        <location evidence="2">Chromosome</location>
        <location evidence="2">Telomere</location>
    </subcellularLocation>
    <subcellularLocation>
        <location evidence="1">Nucleus</location>
    </subcellularLocation>
</comment>
<dbReference type="InterPro" id="IPR012340">
    <property type="entry name" value="NA-bd_OB-fold"/>
</dbReference>
<evidence type="ECO:0000256" key="1">
    <source>
        <dbReference type="ARBA" id="ARBA00004123"/>
    </source>
</evidence>
<dbReference type="GO" id="GO:0000783">
    <property type="term" value="C:nuclear telomere cap complex"/>
    <property type="evidence" value="ECO:0007669"/>
    <property type="project" value="TreeGrafter"/>
</dbReference>
<evidence type="ECO:0000256" key="5">
    <source>
        <dbReference type="ARBA" id="ARBA00022454"/>
    </source>
</evidence>
<evidence type="ECO:0000313" key="10">
    <source>
        <dbReference type="Proteomes" id="UP000050795"/>
    </source>
</evidence>
<sequence>MPKYIYVDLKSASGCVNVIAVVKFFDKPKKTKGSGYSLFLSVTDPSLCGDKMSCIIFHDSEENLPQIRTPGDIIIMHRLVVKQYNGRNQGCGYGTTGFSAAVFSGVPSDPLTPFNSPTQCSFGEKEVEVVKNLKKWYTSPDCPVEKENLSVRNTSTHSGQLGGIYRPGVRRIRSLKADEFCTIEGQVISIYKSTETDRTLVIYIWDGAVLPGEQNTVFMGPSEKRLCEMLPHSQHDPQLAALTGHNLQHWNENEIVHQKKYSLITPQDLKYSKHCRGSSIDFTDWSVPVAIYDEHVVSEPVKNLKPGDLIRIHNVHVISGQSKHDDPCSLRLILHGGKAREYGREVKYLGDSCLLINHLNDSSNASEDTEQLPNEANRYGLLDNLKAGLELRPPLLHPQPDFLLPYELQQPLTIYQIYNLPLIVEKKERELQTWDLLFPLTTQILPSVPPSSWLVVDNLPRSASNLNVVCTRLCARIIDVAPLSVQALKDCLWLTCKKCSISQRSSCISNIDIGICDCGSRLTFLPFLFLHIEDLSGTMIITVSGQDVINLLTDLSDSALMPFIHSSTWWTGLIFELSELKNMRVSPEEVILDRYHNLLGKWIDVAVRVSWPKETVSSDFVNRNDLQIDLIGWDSV</sequence>
<dbReference type="InterPro" id="IPR011564">
    <property type="entry name" value="Telomer_end-bd_POT1/Cdc13"/>
</dbReference>
<dbReference type="SMART" id="SM00976">
    <property type="entry name" value="Telo_bind"/>
    <property type="match status" value="1"/>
</dbReference>
<dbReference type="GO" id="GO:0010521">
    <property type="term" value="F:telomerase inhibitor activity"/>
    <property type="evidence" value="ECO:0007669"/>
    <property type="project" value="TreeGrafter"/>
</dbReference>
<evidence type="ECO:0000256" key="3">
    <source>
        <dbReference type="ARBA" id="ARBA00008442"/>
    </source>
</evidence>
<keyword evidence="7" id="KW-0238">DNA-binding</keyword>
<feature type="domain" description="Telomeric single stranded DNA binding POT1/Cdc13" evidence="9">
    <location>
        <begin position="6"/>
        <end position="138"/>
    </location>
</feature>
<dbReference type="Pfam" id="PF02765">
    <property type="entry name" value="POT1"/>
    <property type="match status" value="1"/>
</dbReference>
<dbReference type="SUPFAM" id="SSF50249">
    <property type="entry name" value="Nucleic acid-binding proteins"/>
    <property type="match status" value="2"/>
</dbReference>
<dbReference type="PANTHER" id="PTHR14513">
    <property type="entry name" value="PROTECTION OF TELOMERES 1"/>
    <property type="match status" value="1"/>
</dbReference>
<keyword evidence="8" id="KW-0539">Nucleus</keyword>
<keyword evidence="10" id="KW-1185">Reference proteome</keyword>
<evidence type="ECO:0000256" key="8">
    <source>
        <dbReference type="ARBA" id="ARBA00023242"/>
    </source>
</evidence>